<keyword evidence="1" id="KW-0732">Signal</keyword>
<name>A0A6P8YG28_THRPL</name>
<protein>
    <submittedName>
        <fullName evidence="3">Uncharacterized protein LOC117640487</fullName>
    </submittedName>
</protein>
<dbReference type="AlphaFoldDB" id="A0A6P8YG28"/>
<dbReference type="OrthoDB" id="10461242at2759"/>
<evidence type="ECO:0000256" key="1">
    <source>
        <dbReference type="SAM" id="SignalP"/>
    </source>
</evidence>
<feature type="chain" id="PRO_5028279761" evidence="1">
    <location>
        <begin position="21"/>
        <end position="199"/>
    </location>
</feature>
<organism evidence="3">
    <name type="scientific">Thrips palmi</name>
    <name type="common">Melon thrips</name>
    <dbReference type="NCBI Taxonomy" id="161013"/>
    <lineage>
        <taxon>Eukaryota</taxon>
        <taxon>Metazoa</taxon>
        <taxon>Ecdysozoa</taxon>
        <taxon>Arthropoda</taxon>
        <taxon>Hexapoda</taxon>
        <taxon>Insecta</taxon>
        <taxon>Pterygota</taxon>
        <taxon>Neoptera</taxon>
        <taxon>Paraneoptera</taxon>
        <taxon>Thysanoptera</taxon>
        <taxon>Terebrantia</taxon>
        <taxon>Thripoidea</taxon>
        <taxon>Thripidae</taxon>
        <taxon>Thrips</taxon>
    </lineage>
</organism>
<accession>A0A6P8YG28</accession>
<gene>
    <name evidence="3" type="primary">LOC117640487</name>
</gene>
<dbReference type="InParanoid" id="A0A6P8YG28"/>
<feature type="signal peptide" evidence="1">
    <location>
        <begin position="1"/>
        <end position="20"/>
    </location>
</feature>
<evidence type="ECO:0000313" key="2">
    <source>
        <dbReference type="Proteomes" id="UP000515158"/>
    </source>
</evidence>
<dbReference type="RefSeq" id="XP_034232897.1">
    <property type="nucleotide sequence ID" value="XM_034377006.1"/>
</dbReference>
<sequence>MSGLRTKTMCIFLVISTAAGKKWLHSTAGPYRCIYKRMYNCPIGEDGFEGATMYHIRPPRYNPFRPTDPQLLYGNITRTMPFNDTYWLKMSAAIWSNNQWKDNAIVYNYPEDACTLERKNDVNVYRLMYGKELSDKGPCFAQAGTLILDGEPINGTGSGSLFPQLPYGLYRARRTLGLKGSIHPIECLYTEQEVVADLL</sequence>
<reference evidence="3" key="1">
    <citation type="submission" date="2025-08" db="UniProtKB">
        <authorList>
            <consortium name="RefSeq"/>
        </authorList>
    </citation>
    <scope>IDENTIFICATION</scope>
    <source>
        <tissue evidence="3">Total insect</tissue>
    </source>
</reference>
<dbReference type="GeneID" id="117640487"/>
<dbReference type="KEGG" id="tpal:117640487"/>
<keyword evidence="2" id="KW-1185">Reference proteome</keyword>
<proteinExistence type="predicted"/>
<evidence type="ECO:0000313" key="3">
    <source>
        <dbReference type="RefSeq" id="XP_034232897.1"/>
    </source>
</evidence>
<dbReference type="Proteomes" id="UP000515158">
    <property type="component" value="Unplaced"/>
</dbReference>